<evidence type="ECO:0000313" key="4">
    <source>
        <dbReference type="Proteomes" id="UP001500620"/>
    </source>
</evidence>
<organism evidence="3 4">
    <name type="scientific">Dactylosporangium darangshiense</name>
    <dbReference type="NCBI Taxonomy" id="579108"/>
    <lineage>
        <taxon>Bacteria</taxon>
        <taxon>Bacillati</taxon>
        <taxon>Actinomycetota</taxon>
        <taxon>Actinomycetes</taxon>
        <taxon>Micromonosporales</taxon>
        <taxon>Micromonosporaceae</taxon>
        <taxon>Dactylosporangium</taxon>
    </lineage>
</organism>
<accession>A0ABP8DES9</accession>
<dbReference type="Pfam" id="PF00067">
    <property type="entry name" value="p450"/>
    <property type="match status" value="1"/>
</dbReference>
<proteinExistence type="inferred from homology"/>
<protein>
    <submittedName>
        <fullName evidence="3">Cytochrome P450</fullName>
    </submittedName>
</protein>
<dbReference type="PRINTS" id="PR00359">
    <property type="entry name" value="BP450"/>
</dbReference>
<dbReference type="InterPro" id="IPR017972">
    <property type="entry name" value="Cyt_P450_CS"/>
</dbReference>
<comment type="similarity">
    <text evidence="1 2">Belongs to the cytochrome P450 family.</text>
</comment>
<comment type="caution">
    <text evidence="3">The sequence shown here is derived from an EMBL/GenBank/DDBJ whole genome shotgun (WGS) entry which is preliminary data.</text>
</comment>
<keyword evidence="2" id="KW-0349">Heme</keyword>
<dbReference type="InterPro" id="IPR036396">
    <property type="entry name" value="Cyt_P450_sf"/>
</dbReference>
<keyword evidence="4" id="KW-1185">Reference proteome</keyword>
<evidence type="ECO:0000256" key="1">
    <source>
        <dbReference type="ARBA" id="ARBA00010617"/>
    </source>
</evidence>
<dbReference type="Gene3D" id="1.10.630.10">
    <property type="entry name" value="Cytochrome P450"/>
    <property type="match status" value="1"/>
</dbReference>
<dbReference type="InterPro" id="IPR002397">
    <property type="entry name" value="Cyt_P450_B"/>
</dbReference>
<dbReference type="RefSeq" id="WP_345131340.1">
    <property type="nucleotide sequence ID" value="NZ_BAABAT010000018.1"/>
</dbReference>
<name>A0ABP8DES9_9ACTN</name>
<evidence type="ECO:0000313" key="3">
    <source>
        <dbReference type="EMBL" id="GAA4254283.1"/>
    </source>
</evidence>
<sequence length="352" mass="37518">MTAWSDRLQRFVVTRYDDVVAVLQDPVAFSSAVVPQVPPADRDRLSDFTRLSARWLFFLDPPEHAPRRAPVARALSPRSVGHLASPVAELAAGLVATLPRPGFDVLADFAHPLAARVIAGLLCQPGPATQEFLAHARTLERADAAARDRAARGAGLDAIAAVTAALRTPVDAPIPTALRAAWGADDDLVPAHSLMLLFAGVETTQNLIVNTVHALLSRDLWPAPAAGAVEEGARLAPPVLGVLRRATRDVVLGGVSVPAGAELVVMTAEANRDPARFPDPDRFDVARRPNPHLSFGLGRHYCPGAELSRLTARAALAALLDAFPRLTLAEPDPPWRDHDPIVHAPTRLLVTA</sequence>
<reference evidence="4" key="1">
    <citation type="journal article" date="2019" name="Int. J. Syst. Evol. Microbiol.">
        <title>The Global Catalogue of Microorganisms (GCM) 10K type strain sequencing project: providing services to taxonomists for standard genome sequencing and annotation.</title>
        <authorList>
            <consortium name="The Broad Institute Genomics Platform"/>
            <consortium name="The Broad Institute Genome Sequencing Center for Infectious Disease"/>
            <person name="Wu L."/>
            <person name="Ma J."/>
        </authorList>
    </citation>
    <scope>NUCLEOTIDE SEQUENCE [LARGE SCALE GENOMIC DNA]</scope>
    <source>
        <strain evidence="4">JCM 17441</strain>
    </source>
</reference>
<dbReference type="InterPro" id="IPR001128">
    <property type="entry name" value="Cyt_P450"/>
</dbReference>
<keyword evidence="2" id="KW-0503">Monooxygenase</keyword>
<dbReference type="Proteomes" id="UP001500620">
    <property type="component" value="Unassembled WGS sequence"/>
</dbReference>
<gene>
    <name evidence="3" type="ORF">GCM10022255_058400</name>
</gene>
<keyword evidence="2" id="KW-0479">Metal-binding</keyword>
<dbReference type="PANTHER" id="PTHR46696">
    <property type="entry name" value="P450, PUTATIVE (EUROFUNG)-RELATED"/>
    <property type="match status" value="1"/>
</dbReference>
<dbReference type="PANTHER" id="PTHR46696:SF1">
    <property type="entry name" value="CYTOCHROME P450 YJIB-RELATED"/>
    <property type="match status" value="1"/>
</dbReference>
<dbReference type="EMBL" id="BAABAT010000018">
    <property type="protein sequence ID" value="GAA4254283.1"/>
    <property type="molecule type" value="Genomic_DNA"/>
</dbReference>
<evidence type="ECO:0000256" key="2">
    <source>
        <dbReference type="RuleBase" id="RU000461"/>
    </source>
</evidence>
<dbReference type="PROSITE" id="PS00086">
    <property type="entry name" value="CYTOCHROME_P450"/>
    <property type="match status" value="1"/>
</dbReference>
<keyword evidence="2" id="KW-0408">Iron</keyword>
<keyword evidence="2" id="KW-0560">Oxidoreductase</keyword>
<dbReference type="SUPFAM" id="SSF48264">
    <property type="entry name" value="Cytochrome P450"/>
    <property type="match status" value="1"/>
</dbReference>